<feature type="compositionally biased region" description="Basic and acidic residues" evidence="1">
    <location>
        <begin position="528"/>
        <end position="539"/>
    </location>
</feature>
<feature type="region of interest" description="Disordered" evidence="1">
    <location>
        <begin position="42"/>
        <end position="73"/>
    </location>
</feature>
<feature type="compositionally biased region" description="Basic residues" evidence="1">
    <location>
        <begin position="502"/>
        <end position="513"/>
    </location>
</feature>
<feature type="compositionally biased region" description="Basic and acidic residues" evidence="1">
    <location>
        <begin position="489"/>
        <end position="499"/>
    </location>
</feature>
<dbReference type="HOGENOM" id="CLU_037760_0_0_1"/>
<dbReference type="OrthoDB" id="21204at2759"/>
<proteinExistence type="predicted"/>
<name>G2Y4H2_BOTF4</name>
<gene>
    <name evidence="2" type="ORF">BofuT4_P007210.1</name>
</gene>
<evidence type="ECO:0000313" key="3">
    <source>
        <dbReference type="Proteomes" id="UP000008177"/>
    </source>
</evidence>
<organism evidence="2 3">
    <name type="scientific">Botryotinia fuckeliana (strain T4)</name>
    <name type="common">Noble rot fungus</name>
    <name type="synonym">Botrytis cinerea</name>
    <dbReference type="NCBI Taxonomy" id="999810"/>
    <lineage>
        <taxon>Eukaryota</taxon>
        <taxon>Fungi</taxon>
        <taxon>Dikarya</taxon>
        <taxon>Ascomycota</taxon>
        <taxon>Pezizomycotina</taxon>
        <taxon>Leotiomycetes</taxon>
        <taxon>Helotiales</taxon>
        <taxon>Sclerotiniaceae</taxon>
        <taxon>Botrytis</taxon>
    </lineage>
</organism>
<feature type="region of interest" description="Disordered" evidence="1">
    <location>
        <begin position="312"/>
        <end position="331"/>
    </location>
</feature>
<reference evidence="3" key="1">
    <citation type="journal article" date="2011" name="PLoS Genet.">
        <title>Genomic analysis of the necrotrophic fungal pathogens Sclerotinia sclerotiorum and Botrytis cinerea.</title>
        <authorList>
            <person name="Amselem J."/>
            <person name="Cuomo C.A."/>
            <person name="van Kan J.A."/>
            <person name="Viaud M."/>
            <person name="Benito E.P."/>
            <person name="Couloux A."/>
            <person name="Coutinho P.M."/>
            <person name="de Vries R.P."/>
            <person name="Dyer P.S."/>
            <person name="Fillinger S."/>
            <person name="Fournier E."/>
            <person name="Gout L."/>
            <person name="Hahn M."/>
            <person name="Kohn L."/>
            <person name="Lapalu N."/>
            <person name="Plummer K.M."/>
            <person name="Pradier J.M."/>
            <person name="Quevillon E."/>
            <person name="Sharon A."/>
            <person name="Simon A."/>
            <person name="ten Have A."/>
            <person name="Tudzynski B."/>
            <person name="Tudzynski P."/>
            <person name="Wincker P."/>
            <person name="Andrew M."/>
            <person name="Anthouard V."/>
            <person name="Beever R.E."/>
            <person name="Beffa R."/>
            <person name="Benoit I."/>
            <person name="Bouzid O."/>
            <person name="Brault B."/>
            <person name="Chen Z."/>
            <person name="Choquer M."/>
            <person name="Collemare J."/>
            <person name="Cotton P."/>
            <person name="Danchin E.G."/>
            <person name="Da Silva C."/>
            <person name="Gautier A."/>
            <person name="Giraud C."/>
            <person name="Giraud T."/>
            <person name="Gonzalez C."/>
            <person name="Grossetete S."/>
            <person name="Guldener U."/>
            <person name="Henrissat B."/>
            <person name="Howlett B.J."/>
            <person name="Kodira C."/>
            <person name="Kretschmer M."/>
            <person name="Lappartient A."/>
            <person name="Leroch M."/>
            <person name="Levis C."/>
            <person name="Mauceli E."/>
            <person name="Neuveglise C."/>
            <person name="Oeser B."/>
            <person name="Pearson M."/>
            <person name="Poulain J."/>
            <person name="Poussereau N."/>
            <person name="Quesneville H."/>
            <person name="Rascle C."/>
            <person name="Schumacher J."/>
            <person name="Segurens B."/>
            <person name="Sexton A."/>
            <person name="Silva E."/>
            <person name="Sirven C."/>
            <person name="Soanes D.M."/>
            <person name="Talbot N.J."/>
            <person name="Templeton M."/>
            <person name="Yandava C."/>
            <person name="Yarden O."/>
            <person name="Zeng Q."/>
            <person name="Rollins J.A."/>
            <person name="Lebrun M.H."/>
            <person name="Dickman M."/>
        </authorList>
    </citation>
    <scope>NUCLEOTIDE SEQUENCE [LARGE SCALE GENOMIC DNA]</scope>
    <source>
        <strain evidence="3">T4</strain>
    </source>
</reference>
<feature type="compositionally biased region" description="Acidic residues" evidence="1">
    <location>
        <begin position="54"/>
        <end position="73"/>
    </location>
</feature>
<evidence type="ECO:0000256" key="1">
    <source>
        <dbReference type="SAM" id="MobiDB-lite"/>
    </source>
</evidence>
<evidence type="ECO:0008006" key="4">
    <source>
        <dbReference type="Google" id="ProtNLM"/>
    </source>
</evidence>
<protein>
    <recommendedName>
        <fullName evidence="4">RING-type domain-containing protein</fullName>
    </recommendedName>
</protein>
<dbReference type="AlphaFoldDB" id="G2Y4H2"/>
<feature type="region of interest" description="Disordered" evidence="1">
    <location>
        <begin position="489"/>
        <end position="539"/>
    </location>
</feature>
<evidence type="ECO:0000313" key="2">
    <source>
        <dbReference type="EMBL" id="CCD47562.1"/>
    </source>
</evidence>
<dbReference type="Proteomes" id="UP000008177">
    <property type="component" value="Unplaced contigs"/>
</dbReference>
<dbReference type="InParanoid" id="G2Y4H2"/>
<sequence length="539" mass="61597">MNHPFTNNNVAVPRTSLPRIDHGALIQANLKNHKHKFFFVEKTSSNERSPSVPAEDDVPTDEESSDGESSDEDTTCQECDWNIHRAQKFVVLHPCNCTFHLGCINEDFYKDPKCHKCKTDSMKLRRMTPFEGRFVDKPLELIYVKLCIENRGIYQRMHQSSVQDSQSRSNFSSPVDLIAVRRLVYETDLYCDSGRSGRALDSIEICKQIFRYDPNAKDRMRAWIQREVRALNRITIEPDHMHLFENIVITTLQMEKNTEEQKKRKDYAVHIVKGILGAYTNLFLHTARAFLTSFCQTLEEWDRAVTYPEEEPYDSNIVAPPPARPSRPSLIRSSGPNFAYTGQSFQSIWSSNNAQPYGAILPATAEESAAHSVDQNLPQATTLSSVVHLEHVSRSVILLPSSASLQNDLIPSNCNTRCTVMQDVAVLELLQNKRYRGFLSRIRFRKLRARSFLSRLRSVHHEESNLQVMLADVEQSNATLVASDNVEDCKTHDNADASPKKLGLRKKLSRRINKISQSVRQSSKKSSKGLDWEKEQDIR</sequence>
<dbReference type="EMBL" id="FQ790286">
    <property type="protein sequence ID" value="CCD47562.1"/>
    <property type="molecule type" value="Genomic_DNA"/>
</dbReference>
<accession>G2Y4H2</accession>